<organism evidence="1 2">
    <name type="scientific">Aureococcus anophagefferens</name>
    <name type="common">Harmful bloom alga</name>
    <dbReference type="NCBI Taxonomy" id="44056"/>
    <lineage>
        <taxon>Eukaryota</taxon>
        <taxon>Sar</taxon>
        <taxon>Stramenopiles</taxon>
        <taxon>Ochrophyta</taxon>
        <taxon>Pelagophyceae</taxon>
        <taxon>Pelagomonadales</taxon>
        <taxon>Pelagomonadaceae</taxon>
        <taxon>Aureococcus</taxon>
    </lineage>
</organism>
<gene>
    <name evidence="1" type="ORF">SO694_000392125</name>
</gene>
<dbReference type="SUPFAM" id="SSF51735">
    <property type="entry name" value="NAD(P)-binding Rossmann-fold domains"/>
    <property type="match status" value="1"/>
</dbReference>
<dbReference type="EMBL" id="JBBJCI010000364">
    <property type="protein sequence ID" value="KAK7233068.1"/>
    <property type="molecule type" value="Genomic_DNA"/>
</dbReference>
<dbReference type="KEGG" id="aaf:AURANDRAFT_39421"/>
<name>A0ABR1FLK2_AURAN</name>
<keyword evidence="2" id="KW-1185">Reference proteome</keyword>
<protein>
    <submittedName>
        <fullName evidence="1">Norsolorinic acid ketoreductase</fullName>
    </submittedName>
</protein>
<dbReference type="InterPro" id="IPR052184">
    <property type="entry name" value="SDR_enzymes"/>
</dbReference>
<evidence type="ECO:0000313" key="2">
    <source>
        <dbReference type="Proteomes" id="UP001363151"/>
    </source>
</evidence>
<dbReference type="InterPro" id="IPR036291">
    <property type="entry name" value="NAD(P)-bd_dom_sf"/>
</dbReference>
<accession>A0ABR1FLK2</accession>
<sequence length="253" mass="25715">MPTYVITGCSTGIGLELCKQLAARGDKVFATCRKKESSATGVDLISAVTGDVTIVEGIDVMVDDCKAKLAAALAGVSVDVLVCNAGGINGTSALKGGDVFPDQGLDVCSGERMAAAFQLNAVGPLRCYQALAPNLSAGSKVVVVSTGMGSIADNTSGGLYAYRSSKAAANMVAKGMSVDLKKKDIAVLAIAPGFVVTEFGPGMDMLKKMGGVPVELSCAGLVKAMDGLTLETTGRYMTVPKDGSDPTDFGPGW</sequence>
<comment type="caution">
    <text evidence="1">The sequence shown here is derived from an EMBL/GenBank/DDBJ whole genome shotgun (WGS) entry which is preliminary data.</text>
</comment>
<dbReference type="Gene3D" id="3.40.50.720">
    <property type="entry name" value="NAD(P)-binding Rossmann-like Domain"/>
    <property type="match status" value="1"/>
</dbReference>
<dbReference type="Pfam" id="PF00106">
    <property type="entry name" value="adh_short"/>
    <property type="match status" value="1"/>
</dbReference>
<reference evidence="1 2" key="1">
    <citation type="submission" date="2024-03" db="EMBL/GenBank/DDBJ databases">
        <title>Aureococcus anophagefferens CCMP1851 and Kratosvirus quantuckense: Draft genome of a second virus-susceptible host strain in the model system.</title>
        <authorList>
            <person name="Chase E."/>
            <person name="Truchon A.R."/>
            <person name="Schepens W."/>
            <person name="Wilhelm S.W."/>
        </authorList>
    </citation>
    <scope>NUCLEOTIDE SEQUENCE [LARGE SCALE GENOMIC DNA]</scope>
    <source>
        <strain evidence="1 2">CCMP1851</strain>
    </source>
</reference>
<dbReference type="Proteomes" id="UP001363151">
    <property type="component" value="Unassembled WGS sequence"/>
</dbReference>
<dbReference type="PANTHER" id="PTHR45458">
    <property type="entry name" value="SHORT-CHAIN DEHYDROGENASE/REDUCTASE SDR"/>
    <property type="match status" value="1"/>
</dbReference>
<dbReference type="GO" id="GO:0016616">
    <property type="term" value="F:oxidoreductase activity, acting on the CH-OH group of donors, NAD or NADP as acceptor"/>
    <property type="evidence" value="ECO:0007669"/>
    <property type="project" value="TreeGrafter"/>
</dbReference>
<dbReference type="PANTHER" id="PTHR45458:SF1">
    <property type="entry name" value="SHORT CHAIN DEHYDROGENASE"/>
    <property type="match status" value="1"/>
</dbReference>
<proteinExistence type="predicted"/>
<dbReference type="InterPro" id="IPR002347">
    <property type="entry name" value="SDR_fam"/>
</dbReference>
<dbReference type="PRINTS" id="PR00081">
    <property type="entry name" value="GDHRDH"/>
</dbReference>
<evidence type="ECO:0000313" key="1">
    <source>
        <dbReference type="EMBL" id="KAK7233068.1"/>
    </source>
</evidence>